<gene>
    <name evidence="8" type="ORF">SAMN04489812_3842</name>
</gene>
<dbReference type="SUPFAM" id="SSF88946">
    <property type="entry name" value="Sigma2 domain of RNA polymerase sigma factors"/>
    <property type="match status" value="1"/>
</dbReference>
<dbReference type="InterPro" id="IPR014284">
    <property type="entry name" value="RNA_pol_sigma-70_dom"/>
</dbReference>
<sequence length="185" mass="19932">MYGAPVGICPGMVQQAQAGEPGAVEDLLAEVEPLVAHYCRTRLGGFSGGRESADDVIQESLLAVYNALPRYVDRGAPFAAWVYGICSRKVADAQRGAMRAPTPVAELPETIDTAPGPEDHLLNNSAIDQLRDLLQHLPERTRTVLMMRAEGISAESTGDRLGLSAGSVRVAYHRGLNRLRQLVAR</sequence>
<dbReference type="InterPro" id="IPR013324">
    <property type="entry name" value="RNA_pol_sigma_r3/r4-like"/>
</dbReference>
<dbReference type="GO" id="GO:0003677">
    <property type="term" value="F:DNA binding"/>
    <property type="evidence" value="ECO:0007669"/>
    <property type="project" value="UniProtKB-KW"/>
</dbReference>
<keyword evidence="2" id="KW-0805">Transcription regulation</keyword>
<proteinExistence type="inferred from homology"/>
<dbReference type="Proteomes" id="UP000199103">
    <property type="component" value="Chromosome I"/>
</dbReference>
<feature type="domain" description="RNA polymerase sigma-70 region 2" evidence="6">
    <location>
        <begin position="29"/>
        <end position="98"/>
    </location>
</feature>
<dbReference type="InterPro" id="IPR013249">
    <property type="entry name" value="RNA_pol_sigma70_r4_t2"/>
</dbReference>
<evidence type="ECO:0000256" key="5">
    <source>
        <dbReference type="ARBA" id="ARBA00023163"/>
    </source>
</evidence>
<evidence type="ECO:0000256" key="1">
    <source>
        <dbReference type="ARBA" id="ARBA00010641"/>
    </source>
</evidence>
<accession>A0A1H1WWR3</accession>
<protein>
    <submittedName>
        <fullName evidence="8">RNA polymerase sigma-70 factor, ECF subfamily</fullName>
    </submittedName>
</protein>
<evidence type="ECO:0000259" key="7">
    <source>
        <dbReference type="Pfam" id="PF08281"/>
    </source>
</evidence>
<organism evidence="8 9">
    <name type="scientific">Microlunatus soli</name>
    <dbReference type="NCBI Taxonomy" id="630515"/>
    <lineage>
        <taxon>Bacteria</taxon>
        <taxon>Bacillati</taxon>
        <taxon>Actinomycetota</taxon>
        <taxon>Actinomycetes</taxon>
        <taxon>Propionibacteriales</taxon>
        <taxon>Propionibacteriaceae</taxon>
        <taxon>Microlunatus</taxon>
    </lineage>
</organism>
<dbReference type="PANTHER" id="PTHR43133">
    <property type="entry name" value="RNA POLYMERASE ECF-TYPE SIGMA FACTO"/>
    <property type="match status" value="1"/>
</dbReference>
<dbReference type="PANTHER" id="PTHR43133:SF58">
    <property type="entry name" value="ECF RNA POLYMERASE SIGMA FACTOR SIGD"/>
    <property type="match status" value="1"/>
</dbReference>
<dbReference type="GO" id="GO:0006352">
    <property type="term" value="P:DNA-templated transcription initiation"/>
    <property type="evidence" value="ECO:0007669"/>
    <property type="project" value="InterPro"/>
</dbReference>
<keyword evidence="9" id="KW-1185">Reference proteome</keyword>
<dbReference type="Gene3D" id="1.10.10.10">
    <property type="entry name" value="Winged helix-like DNA-binding domain superfamily/Winged helix DNA-binding domain"/>
    <property type="match status" value="1"/>
</dbReference>
<reference evidence="8 9" key="1">
    <citation type="submission" date="2016-10" db="EMBL/GenBank/DDBJ databases">
        <authorList>
            <person name="de Groot N.N."/>
        </authorList>
    </citation>
    <scope>NUCLEOTIDE SEQUENCE [LARGE SCALE GENOMIC DNA]</scope>
    <source>
        <strain evidence="8 9">DSM 21800</strain>
    </source>
</reference>
<name>A0A1H1WWR3_9ACTN</name>
<dbReference type="InterPro" id="IPR013325">
    <property type="entry name" value="RNA_pol_sigma_r2"/>
</dbReference>
<dbReference type="Gene3D" id="1.10.1740.10">
    <property type="match status" value="1"/>
</dbReference>
<dbReference type="CDD" id="cd06171">
    <property type="entry name" value="Sigma70_r4"/>
    <property type="match status" value="1"/>
</dbReference>
<dbReference type="InterPro" id="IPR007627">
    <property type="entry name" value="RNA_pol_sigma70_r2"/>
</dbReference>
<dbReference type="Pfam" id="PF04542">
    <property type="entry name" value="Sigma70_r2"/>
    <property type="match status" value="1"/>
</dbReference>
<evidence type="ECO:0000256" key="4">
    <source>
        <dbReference type="ARBA" id="ARBA00023125"/>
    </source>
</evidence>
<dbReference type="NCBIfam" id="TIGR02937">
    <property type="entry name" value="sigma70-ECF"/>
    <property type="match status" value="1"/>
</dbReference>
<dbReference type="InterPro" id="IPR039425">
    <property type="entry name" value="RNA_pol_sigma-70-like"/>
</dbReference>
<comment type="similarity">
    <text evidence="1">Belongs to the sigma-70 factor family. ECF subfamily.</text>
</comment>
<dbReference type="EMBL" id="LT629772">
    <property type="protein sequence ID" value="SDT01638.1"/>
    <property type="molecule type" value="Genomic_DNA"/>
</dbReference>
<keyword evidence="3" id="KW-0731">Sigma factor</keyword>
<evidence type="ECO:0000256" key="2">
    <source>
        <dbReference type="ARBA" id="ARBA00023015"/>
    </source>
</evidence>
<evidence type="ECO:0000256" key="3">
    <source>
        <dbReference type="ARBA" id="ARBA00023082"/>
    </source>
</evidence>
<dbReference type="Pfam" id="PF08281">
    <property type="entry name" value="Sigma70_r4_2"/>
    <property type="match status" value="1"/>
</dbReference>
<dbReference type="GO" id="GO:0016987">
    <property type="term" value="F:sigma factor activity"/>
    <property type="evidence" value="ECO:0007669"/>
    <property type="project" value="UniProtKB-KW"/>
</dbReference>
<dbReference type="STRING" id="630515.SAMN04489812_3842"/>
<dbReference type="SUPFAM" id="SSF88659">
    <property type="entry name" value="Sigma3 and sigma4 domains of RNA polymerase sigma factors"/>
    <property type="match status" value="1"/>
</dbReference>
<dbReference type="AlphaFoldDB" id="A0A1H1WWR3"/>
<dbReference type="InterPro" id="IPR036388">
    <property type="entry name" value="WH-like_DNA-bd_sf"/>
</dbReference>
<keyword evidence="4" id="KW-0238">DNA-binding</keyword>
<evidence type="ECO:0000313" key="8">
    <source>
        <dbReference type="EMBL" id="SDT01638.1"/>
    </source>
</evidence>
<evidence type="ECO:0000313" key="9">
    <source>
        <dbReference type="Proteomes" id="UP000199103"/>
    </source>
</evidence>
<evidence type="ECO:0000259" key="6">
    <source>
        <dbReference type="Pfam" id="PF04542"/>
    </source>
</evidence>
<keyword evidence="5" id="KW-0804">Transcription</keyword>
<feature type="domain" description="RNA polymerase sigma factor 70 region 4 type 2" evidence="7">
    <location>
        <begin position="128"/>
        <end position="179"/>
    </location>
</feature>